<dbReference type="AlphaFoldDB" id="A0A2T4TVE9"/>
<name>A0A2T4TVE9_9BACT</name>
<keyword evidence="2" id="KW-1185">Reference proteome</keyword>
<comment type="caution">
    <text evidence="1">The sequence shown here is derived from an EMBL/GenBank/DDBJ whole genome shotgun (WGS) entry which is preliminary data.</text>
</comment>
<reference evidence="1 2" key="1">
    <citation type="submission" date="2017-09" db="EMBL/GenBank/DDBJ databases">
        <title>Bloom of a denitrifying methanotroph, Candidatus Methylomirabilis limnetica, in a deep stratified lake.</title>
        <authorList>
            <person name="Graf J.S."/>
            <person name="Marchant H.K."/>
            <person name="Tienken D."/>
            <person name="Hach P.F."/>
            <person name="Brand A."/>
            <person name="Schubert C.J."/>
            <person name="Kuypers M.M."/>
            <person name="Milucka J."/>
        </authorList>
    </citation>
    <scope>NUCLEOTIDE SEQUENCE [LARGE SCALE GENOMIC DNA]</scope>
    <source>
        <strain evidence="1 2">Zug</strain>
    </source>
</reference>
<protein>
    <submittedName>
        <fullName evidence="1">Pilus assembly protein HicB</fullName>
    </submittedName>
</protein>
<dbReference type="Proteomes" id="UP000241436">
    <property type="component" value="Unassembled WGS sequence"/>
</dbReference>
<reference evidence="2" key="2">
    <citation type="journal article" date="2018" name="Environ. Microbiol.">
        <title>Bloom of a denitrifying methanotroph, 'Candidatus Methylomirabilis limnetica', in a deep stratified lake.</title>
        <authorList>
            <person name="Graf J.S."/>
            <person name="Mayr M.J."/>
            <person name="Marchant H.K."/>
            <person name="Tienken D."/>
            <person name="Hach P.F."/>
            <person name="Brand A."/>
            <person name="Schubert C.J."/>
            <person name="Kuypers M.M."/>
            <person name="Milucka J."/>
        </authorList>
    </citation>
    <scope>NUCLEOTIDE SEQUENCE [LARGE SCALE GENOMIC DNA]</scope>
    <source>
        <strain evidence="2">Zug</strain>
    </source>
</reference>
<evidence type="ECO:0000313" key="1">
    <source>
        <dbReference type="EMBL" id="PTL35079.1"/>
    </source>
</evidence>
<dbReference type="RefSeq" id="WP_107563658.1">
    <property type="nucleotide sequence ID" value="NZ_NVQC01000030.1"/>
</dbReference>
<evidence type="ECO:0000313" key="2">
    <source>
        <dbReference type="Proteomes" id="UP000241436"/>
    </source>
</evidence>
<dbReference type="OrthoDB" id="9797194at2"/>
<dbReference type="EMBL" id="NVQC01000030">
    <property type="protein sequence ID" value="PTL35079.1"/>
    <property type="molecule type" value="Genomic_DNA"/>
</dbReference>
<organism evidence="1 2">
    <name type="scientific">Candidatus Methylomirabilis limnetica</name>
    <dbReference type="NCBI Taxonomy" id="2033718"/>
    <lineage>
        <taxon>Bacteria</taxon>
        <taxon>Candidatus Methylomirabilota</taxon>
        <taxon>Candidatus Methylomirabilia</taxon>
        <taxon>Candidatus Methylomirabilales</taxon>
        <taxon>Candidatus Methylomirabilaceae</taxon>
        <taxon>Candidatus Methylomirabilis</taxon>
    </lineage>
</organism>
<dbReference type="SUPFAM" id="SSF143100">
    <property type="entry name" value="TTHA1013/TTHA0281-like"/>
    <property type="match status" value="1"/>
</dbReference>
<sequence>MKESDQYHKWVEWSEEDHTYIGKCPDLITGIHGDDPVRLYSELCEVVEDVIRHFEAKERPLPSPRIRPMQEVA</sequence>
<accession>A0A2T4TVE9</accession>
<gene>
    <name evidence="1" type="ORF">CLG94_11385</name>
</gene>
<dbReference type="InterPro" id="IPR035069">
    <property type="entry name" value="TTHA1013/TTHA0281-like"/>
</dbReference>
<proteinExistence type="predicted"/>